<evidence type="ECO:0000313" key="2">
    <source>
        <dbReference type="EMBL" id="KLU03268.1"/>
    </source>
</evidence>
<name>A0A0J1B9Q4_RHOIS</name>
<dbReference type="STRING" id="595434.RISK_004580"/>
<organism evidence="2 3">
    <name type="scientific">Rhodopirellula islandica</name>
    <dbReference type="NCBI Taxonomy" id="595434"/>
    <lineage>
        <taxon>Bacteria</taxon>
        <taxon>Pseudomonadati</taxon>
        <taxon>Planctomycetota</taxon>
        <taxon>Planctomycetia</taxon>
        <taxon>Pirellulales</taxon>
        <taxon>Pirellulaceae</taxon>
        <taxon>Rhodopirellula</taxon>
    </lineage>
</organism>
<dbReference type="AlphaFoldDB" id="A0A0J1B9Q4"/>
<feature type="region of interest" description="Disordered" evidence="1">
    <location>
        <begin position="1"/>
        <end position="24"/>
    </location>
</feature>
<evidence type="ECO:0000256" key="1">
    <source>
        <dbReference type="SAM" id="MobiDB-lite"/>
    </source>
</evidence>
<reference evidence="2" key="1">
    <citation type="submission" date="2015-05" db="EMBL/GenBank/DDBJ databases">
        <title>Permanent draft genome of Rhodopirellula islandicus K833.</title>
        <authorList>
            <person name="Kizina J."/>
            <person name="Richter M."/>
            <person name="Glockner F.O."/>
            <person name="Harder J."/>
        </authorList>
    </citation>
    <scope>NUCLEOTIDE SEQUENCE [LARGE SCALE GENOMIC DNA]</scope>
    <source>
        <strain evidence="2">K833</strain>
    </source>
</reference>
<proteinExistence type="predicted"/>
<dbReference type="EMBL" id="LECT01000038">
    <property type="protein sequence ID" value="KLU03268.1"/>
    <property type="molecule type" value="Genomic_DNA"/>
</dbReference>
<protein>
    <submittedName>
        <fullName evidence="2">Uncharacterized protein</fullName>
    </submittedName>
</protein>
<keyword evidence="3" id="KW-1185">Reference proteome</keyword>
<accession>A0A0J1B9Q4</accession>
<gene>
    <name evidence="2" type="ORF">RISK_004580</name>
</gene>
<dbReference type="Proteomes" id="UP000036367">
    <property type="component" value="Unassembled WGS sequence"/>
</dbReference>
<evidence type="ECO:0000313" key="3">
    <source>
        <dbReference type="Proteomes" id="UP000036367"/>
    </source>
</evidence>
<comment type="caution">
    <text evidence="2">The sequence shown here is derived from an EMBL/GenBank/DDBJ whole genome shotgun (WGS) entry which is preliminary data.</text>
</comment>
<sequence length="54" mass="6002">MHEESFHGVRSLCSNKPHEDLTPDSSQTCLEMAFLRSVAKGRVKLVVFGLRVAS</sequence>